<feature type="compositionally biased region" description="Polar residues" evidence="1">
    <location>
        <begin position="583"/>
        <end position="598"/>
    </location>
</feature>
<name>A0A4Y7NMK7_9CRUS</name>
<feature type="compositionally biased region" description="Low complexity" evidence="1">
    <location>
        <begin position="754"/>
        <end position="768"/>
    </location>
</feature>
<feature type="compositionally biased region" description="Polar residues" evidence="1">
    <location>
        <begin position="641"/>
        <end position="651"/>
    </location>
</feature>
<feature type="compositionally biased region" description="Polar residues" evidence="1">
    <location>
        <begin position="543"/>
        <end position="562"/>
    </location>
</feature>
<feature type="compositionally biased region" description="Polar residues" evidence="1">
    <location>
        <begin position="500"/>
        <end position="515"/>
    </location>
</feature>
<accession>A0A4Y7NMK7</accession>
<feature type="region of interest" description="Disordered" evidence="1">
    <location>
        <begin position="798"/>
        <end position="817"/>
    </location>
</feature>
<dbReference type="GO" id="GO:0005634">
    <property type="term" value="C:nucleus"/>
    <property type="evidence" value="ECO:0007669"/>
    <property type="project" value="TreeGrafter"/>
</dbReference>
<dbReference type="InterPro" id="IPR040126">
    <property type="entry name" value="STOX1/2"/>
</dbReference>
<organism evidence="3">
    <name type="scientific">Scapholeberis mucronata</name>
    <dbReference type="NCBI Taxonomy" id="202097"/>
    <lineage>
        <taxon>Eukaryota</taxon>
        <taxon>Metazoa</taxon>
        <taxon>Ecdysozoa</taxon>
        <taxon>Arthropoda</taxon>
        <taxon>Crustacea</taxon>
        <taxon>Branchiopoda</taxon>
        <taxon>Diplostraca</taxon>
        <taxon>Cladocera</taxon>
        <taxon>Anomopoda</taxon>
        <taxon>Daphniidae</taxon>
        <taxon>Scapholeberis</taxon>
    </lineage>
</organism>
<feature type="region of interest" description="Disordered" evidence="1">
    <location>
        <begin position="740"/>
        <end position="768"/>
    </location>
</feature>
<evidence type="ECO:0000256" key="1">
    <source>
        <dbReference type="SAM" id="MobiDB-lite"/>
    </source>
</evidence>
<dbReference type="PANTHER" id="PTHR22437:SF0">
    <property type="entry name" value="FI21431P1"/>
    <property type="match status" value="1"/>
</dbReference>
<gene>
    <name evidence="3" type="primary">EOG090X0BW7</name>
</gene>
<evidence type="ECO:0000259" key="2">
    <source>
        <dbReference type="Pfam" id="PF10264"/>
    </source>
</evidence>
<feature type="region of interest" description="Disordered" evidence="1">
    <location>
        <begin position="84"/>
        <end position="103"/>
    </location>
</feature>
<protein>
    <submittedName>
        <fullName evidence="3">EOG090X0BW7</fullName>
    </submittedName>
</protein>
<dbReference type="InterPro" id="IPR019391">
    <property type="entry name" value="Storkhead-box_WHD"/>
</dbReference>
<feature type="region of interest" description="Disordered" evidence="1">
    <location>
        <begin position="480"/>
        <end position="651"/>
    </location>
</feature>
<feature type="domain" description="Winged helix Storkhead-box1" evidence="2">
    <location>
        <begin position="202"/>
        <end position="280"/>
    </location>
</feature>
<feature type="compositionally biased region" description="Low complexity" evidence="1">
    <location>
        <begin position="480"/>
        <end position="496"/>
    </location>
</feature>
<dbReference type="PANTHER" id="PTHR22437">
    <property type="entry name" value="WINGED HELIX DOMAIN-CONTAINING PROTEIN"/>
    <property type="match status" value="1"/>
</dbReference>
<dbReference type="GO" id="GO:0005737">
    <property type="term" value="C:cytoplasm"/>
    <property type="evidence" value="ECO:0007669"/>
    <property type="project" value="TreeGrafter"/>
</dbReference>
<feature type="compositionally biased region" description="Basic and acidic residues" evidence="1">
    <location>
        <begin position="527"/>
        <end position="540"/>
    </location>
</feature>
<sequence>MSVISSRDPAATAIPLTRPGSRASDSRPIFLLERCLAIRFERISQTAPPPLISVAKKSAESRPGSSLSQLSSWLPWQRHSNTAPSSVVSASERSDAHQPSIHPPVAPSIVKDISAPAGWVYDGGFVLYQNFQEANGYCYWNGALLEAVTSLTFVGHVAPSTILVTGDESCLETIRSAWARKVLRAPSAYIIILVGDVDGCAVQPISQSQFTPLPEALCWVIWELNLAERSTALDDVTAALGNAFPDLVPPSNKVVYDTLGKLIRDRKIFYNGKGYGVVTPDTYRKTSVVENTEKGLLLSNEEALTRAHGAVESYPQGNVVHKAIQTNLVDVICRGNGADKILYGRTADEIQPVSQPRLQRQRSLKMFHINGSNKRLSWSEYRSGGSSSGGSLKLSQAKAKKLMDECANVSDWEGGTLLTHDDTTQTMKIHKDKPSLLSRLFRRRSPSKKRTTISSFNAQFPPPEWSESYIHRGLNSSARSECSTSLSFSSPTPTRRSMQRRVTLSQAPSARSESCSPYRHTTAHTKLSNDESGVTRERARGSPATSISSGLGRSFSPASAHSYQRPLGILRNQSPPSPTQSTDSLYSSSVGPSASATCRSPVPSLASKTTTFSHDRPFQRSIPARASYGGMARSRVPPIPSETQLNRASTEYQPFQRLATRSLSLRQPRTTPVNSPSLLGSSIPRPYVSSRIRLAEQKNLIAQQKATIRDQFFQTPLAAPPLISSVMSSSIKSKLSLPRTDELNTTGSYSVTGKASSPAQSTVSSSASKKYYETDLDLTIKVPKSKSTDSTFHQETVRKNLASGENGSGGNGTSSPASRVINISVVKSESLNYVSQQNETNVGHLINKENAEDMKTERTNFTKKSSEDNFRTFPSLTELNINFKSITGQKILQGLNSNSTDTLVELSMRDGPDVGKSDLGYV</sequence>
<proteinExistence type="evidence at transcript level"/>
<dbReference type="Pfam" id="PF10264">
    <property type="entry name" value="WHD_Storkhead"/>
    <property type="match status" value="1"/>
</dbReference>
<dbReference type="GO" id="GO:0006357">
    <property type="term" value="P:regulation of transcription by RNA polymerase II"/>
    <property type="evidence" value="ECO:0007669"/>
    <property type="project" value="InterPro"/>
</dbReference>
<dbReference type="GO" id="GO:0000977">
    <property type="term" value="F:RNA polymerase II transcription regulatory region sequence-specific DNA binding"/>
    <property type="evidence" value="ECO:0007669"/>
    <property type="project" value="TreeGrafter"/>
</dbReference>
<feature type="compositionally biased region" description="Polar residues" evidence="1">
    <location>
        <begin position="743"/>
        <end position="753"/>
    </location>
</feature>
<reference evidence="3" key="1">
    <citation type="submission" date="2018-08" db="EMBL/GenBank/DDBJ databases">
        <authorList>
            <person name="Cornetti L."/>
        </authorList>
    </citation>
    <scope>NUCLEOTIDE SEQUENCE</scope>
    <source>
        <strain evidence="3">BE-ASS</strain>
    </source>
</reference>
<dbReference type="EMBL" id="LR024217">
    <property type="protein sequence ID" value="SVE93836.1"/>
    <property type="molecule type" value="mRNA"/>
</dbReference>
<evidence type="ECO:0000313" key="3">
    <source>
        <dbReference type="EMBL" id="SVE93836.1"/>
    </source>
</evidence>
<dbReference type="AlphaFoldDB" id="A0A4Y7NMK7"/>
<feature type="region of interest" description="Disordered" evidence="1">
    <location>
        <begin position="1"/>
        <end position="23"/>
    </location>
</feature>